<dbReference type="AlphaFoldDB" id="A0A0H4WV19"/>
<dbReference type="KEGG" id="mym:A176_002350"/>
<reference evidence="1 2" key="1">
    <citation type="journal article" date="2016" name="PLoS ONE">
        <title>Complete Genome Sequence and Comparative Genomics of a Novel Myxobacterium Myxococcus hansupus.</title>
        <authorList>
            <person name="Sharma G."/>
            <person name="Narwani T."/>
            <person name="Subramanian S."/>
        </authorList>
    </citation>
    <scope>NUCLEOTIDE SEQUENCE [LARGE SCALE GENOMIC DNA]</scope>
    <source>
        <strain evidence="2">mixupus</strain>
    </source>
</reference>
<protein>
    <recommendedName>
        <fullName evidence="3">B box-type domain-containing protein</fullName>
    </recommendedName>
</protein>
<evidence type="ECO:0000313" key="2">
    <source>
        <dbReference type="Proteomes" id="UP000009026"/>
    </source>
</evidence>
<dbReference type="eggNOG" id="ENOG5031FQN">
    <property type="taxonomic scope" value="Bacteria"/>
</dbReference>
<dbReference type="EMBL" id="CP012109">
    <property type="protein sequence ID" value="AKQ65438.1"/>
    <property type="molecule type" value="Genomic_DNA"/>
</dbReference>
<name>A0A0H4WV19_9BACT</name>
<dbReference type="RefSeq" id="WP_002636613.1">
    <property type="nucleotide sequence ID" value="NZ_CP012109.1"/>
</dbReference>
<dbReference type="PATRIC" id="fig|1297742.4.peg.2370"/>
<dbReference type="Proteomes" id="UP000009026">
    <property type="component" value="Chromosome"/>
</dbReference>
<organism evidence="1 2">
    <name type="scientific">Pseudomyxococcus hansupus</name>
    <dbReference type="NCBI Taxonomy" id="1297742"/>
    <lineage>
        <taxon>Bacteria</taxon>
        <taxon>Pseudomonadati</taxon>
        <taxon>Myxococcota</taxon>
        <taxon>Myxococcia</taxon>
        <taxon>Myxococcales</taxon>
        <taxon>Cystobacterineae</taxon>
        <taxon>Myxococcaceae</taxon>
        <taxon>Pseudomyxococcus</taxon>
    </lineage>
</organism>
<evidence type="ECO:0008006" key="3">
    <source>
        <dbReference type="Google" id="ProtNLM"/>
    </source>
</evidence>
<dbReference type="OrthoDB" id="5383026at2"/>
<accession>A0A0H4WV19</accession>
<proteinExistence type="predicted"/>
<evidence type="ECO:0000313" key="1">
    <source>
        <dbReference type="EMBL" id="AKQ65438.1"/>
    </source>
</evidence>
<sequence>MFDSCGGCERRGNAGEIFDWCANCELSLCPGCMERGCCDNEPAESGRAAPRCLPEPPEDDEAEPLPEHFGGRCCTQARAVACSCAFHWICDHHGDQHIGTHD</sequence>
<gene>
    <name evidence="1" type="ORF">A176_002350</name>
</gene>
<keyword evidence="2" id="KW-1185">Reference proteome</keyword>